<gene>
    <name evidence="2" type="ORF">ABH853_02265</name>
</gene>
<evidence type="ECO:0000256" key="1">
    <source>
        <dbReference type="SAM" id="SignalP"/>
    </source>
</evidence>
<proteinExistence type="predicted"/>
<name>A0AAU7BI74_9PSED</name>
<feature type="signal peptide" evidence="1">
    <location>
        <begin position="1"/>
        <end position="21"/>
    </location>
</feature>
<dbReference type="EMBL" id="CP157179">
    <property type="protein sequence ID" value="XBG32156.1"/>
    <property type="molecule type" value="Genomic_DNA"/>
</dbReference>
<accession>A0AAU7BI74</accession>
<keyword evidence="1" id="KW-0732">Signal</keyword>
<reference evidence="2" key="1">
    <citation type="journal article" date="2019" name="Microbiol. Resour. Announc.">
        <title>Draft Genome Sequences of Five Environmental Bacterial Isolates That Degrade Polyethylene Terephthalate Plastic.</title>
        <authorList>
            <person name="Leon-Zayas R."/>
            <person name="Roberts C."/>
            <person name="Vague M."/>
            <person name="Mellies J.L."/>
        </authorList>
    </citation>
    <scope>NUCLEOTIDE SEQUENCE</scope>
    <source>
        <strain evidence="2">13.2</strain>
    </source>
</reference>
<dbReference type="AlphaFoldDB" id="A0AAU7BI74"/>
<evidence type="ECO:0000313" key="2">
    <source>
        <dbReference type="EMBL" id="XBG32156.1"/>
    </source>
</evidence>
<feature type="chain" id="PRO_5043761495" evidence="1">
    <location>
        <begin position="22"/>
        <end position="108"/>
    </location>
</feature>
<protein>
    <submittedName>
        <fullName evidence="2">Uncharacterized protein</fullName>
    </submittedName>
</protein>
<organism evidence="2">
    <name type="scientific">Pseudomonas sp. 13.2</name>
    <dbReference type="NCBI Taxonomy" id="3144665"/>
    <lineage>
        <taxon>Bacteria</taxon>
        <taxon>Pseudomonadati</taxon>
        <taxon>Pseudomonadota</taxon>
        <taxon>Gammaproteobacteria</taxon>
        <taxon>Pseudomonadales</taxon>
        <taxon>Pseudomonadaceae</taxon>
        <taxon>Pseudomonas</taxon>
    </lineage>
</organism>
<sequence length="108" mass="11249">MIRKITLAAALSLLVCSGAFAAGTAASKADLTALKSAMEDKLKDAESSKFKDVRIAKDGTTCGLVNAKNSYGAYSGFEPFIAMKLSTGKFFVLSIDEAAGQVCSSKNI</sequence>
<reference evidence="2" key="2">
    <citation type="submission" date="2024-05" db="EMBL/GenBank/DDBJ databases">
        <authorList>
            <person name="Mellies J."/>
            <person name="Newton I."/>
        </authorList>
    </citation>
    <scope>NUCLEOTIDE SEQUENCE</scope>
    <source>
        <strain evidence="2">13.2</strain>
    </source>
</reference>